<keyword evidence="3" id="KW-1185">Reference proteome</keyword>
<evidence type="ECO:0000313" key="3">
    <source>
        <dbReference type="Proteomes" id="UP000294498"/>
    </source>
</evidence>
<reference evidence="2 3" key="1">
    <citation type="submission" date="2019-03" db="EMBL/GenBank/DDBJ databases">
        <title>Genomic Encyclopedia of Type Strains, Phase IV (KMG-IV): sequencing the most valuable type-strain genomes for metagenomic binning, comparative biology and taxonomic classification.</title>
        <authorList>
            <person name="Goeker M."/>
        </authorList>
    </citation>
    <scope>NUCLEOTIDE SEQUENCE [LARGE SCALE GENOMIC DNA]</scope>
    <source>
        <strain evidence="2 3">DSM 100059</strain>
    </source>
</reference>
<organism evidence="2 3">
    <name type="scientific">Dinghuibacter silviterrae</name>
    <dbReference type="NCBI Taxonomy" id="1539049"/>
    <lineage>
        <taxon>Bacteria</taxon>
        <taxon>Pseudomonadati</taxon>
        <taxon>Bacteroidota</taxon>
        <taxon>Chitinophagia</taxon>
        <taxon>Chitinophagales</taxon>
        <taxon>Chitinophagaceae</taxon>
        <taxon>Dinghuibacter</taxon>
    </lineage>
</organism>
<dbReference type="PANTHER" id="PTHR11735">
    <property type="entry name" value="TRNA N6-ADENOSINE THREONYLCARBAMOYLTRANSFERASE"/>
    <property type="match status" value="1"/>
</dbReference>
<dbReference type="EMBL" id="SODV01000001">
    <property type="protein sequence ID" value="TDW99513.1"/>
    <property type="molecule type" value="Genomic_DNA"/>
</dbReference>
<proteinExistence type="predicted"/>
<accession>A0A4R8DND0</accession>
<dbReference type="AlphaFoldDB" id="A0A4R8DND0"/>
<dbReference type="Gene3D" id="3.30.420.40">
    <property type="match status" value="2"/>
</dbReference>
<dbReference type="Pfam" id="PF00814">
    <property type="entry name" value="TsaD"/>
    <property type="match status" value="1"/>
</dbReference>
<comment type="caution">
    <text evidence="2">The sequence shown here is derived from an EMBL/GenBank/DDBJ whole genome shotgun (WGS) entry which is preliminary data.</text>
</comment>
<dbReference type="Proteomes" id="UP000294498">
    <property type="component" value="Unassembled WGS sequence"/>
</dbReference>
<protein>
    <submittedName>
        <fullName evidence="2">tRNA threonylcarbamoyladenosine biosynthesis protein TsaB</fullName>
    </submittedName>
</protein>
<dbReference type="CDD" id="cd24032">
    <property type="entry name" value="ASKHA_NBD_TsaB"/>
    <property type="match status" value="1"/>
</dbReference>
<evidence type="ECO:0000313" key="2">
    <source>
        <dbReference type="EMBL" id="TDW99513.1"/>
    </source>
</evidence>
<name>A0A4R8DND0_9BACT</name>
<dbReference type="InterPro" id="IPR000905">
    <property type="entry name" value="Gcp-like_dom"/>
</dbReference>
<gene>
    <name evidence="2" type="ORF">EDB95_0523</name>
</gene>
<dbReference type="InterPro" id="IPR022496">
    <property type="entry name" value="T6A_TsaB"/>
</dbReference>
<feature type="domain" description="Gcp-like" evidence="1">
    <location>
        <begin position="33"/>
        <end position="105"/>
    </location>
</feature>
<sequence length="247" mass="26064">MALLLNIDTATPYASVGISRDGRILDAIANDEQKEHASFLQPAIAALTGKLGIPLSSLDAIALTIGPGSYTGLRVGLSSAKGLAYALGKPLIPVVTLEVMAHAARRAWALEAAAAGAADGTPRGASKAAADEAAPGAPLFCPMIDARRDEVFTAIYDAIGEAVLEPTAMILDPMVFDPYIKNNYLIFSGDGSLKWKPKFSTNKARFLLIQHSVADLSPIAEARYQAGAVAGLAYLEPLYLKEFHKNK</sequence>
<dbReference type="PANTHER" id="PTHR11735:SF11">
    <property type="entry name" value="TRNA THREONYLCARBAMOYLADENOSINE BIOSYNTHESIS PROTEIN TSAB"/>
    <property type="match status" value="1"/>
</dbReference>
<dbReference type="NCBIfam" id="TIGR03725">
    <property type="entry name" value="T6A_YeaZ"/>
    <property type="match status" value="1"/>
</dbReference>
<dbReference type="SUPFAM" id="SSF53067">
    <property type="entry name" value="Actin-like ATPase domain"/>
    <property type="match status" value="2"/>
</dbReference>
<dbReference type="GO" id="GO:0002949">
    <property type="term" value="P:tRNA threonylcarbamoyladenosine modification"/>
    <property type="evidence" value="ECO:0007669"/>
    <property type="project" value="InterPro"/>
</dbReference>
<dbReference type="GO" id="GO:0005829">
    <property type="term" value="C:cytosol"/>
    <property type="evidence" value="ECO:0007669"/>
    <property type="project" value="TreeGrafter"/>
</dbReference>
<dbReference type="RefSeq" id="WP_133990272.1">
    <property type="nucleotide sequence ID" value="NZ_SODV01000001.1"/>
</dbReference>
<dbReference type="OrthoDB" id="9784166at2"/>
<dbReference type="InterPro" id="IPR043129">
    <property type="entry name" value="ATPase_NBD"/>
</dbReference>
<evidence type="ECO:0000259" key="1">
    <source>
        <dbReference type="Pfam" id="PF00814"/>
    </source>
</evidence>